<evidence type="ECO:0000313" key="1">
    <source>
        <dbReference type="EMBL" id="KDQ11717.1"/>
    </source>
</evidence>
<reference evidence="2" key="1">
    <citation type="journal article" date="2014" name="Proc. Natl. Acad. Sci. U.S.A.">
        <title>Extensive sampling of basidiomycete genomes demonstrates inadequacy of the white-rot/brown-rot paradigm for wood decay fungi.</title>
        <authorList>
            <person name="Riley R."/>
            <person name="Salamov A.A."/>
            <person name="Brown D.W."/>
            <person name="Nagy L.G."/>
            <person name="Floudas D."/>
            <person name="Held B.W."/>
            <person name="Levasseur A."/>
            <person name="Lombard V."/>
            <person name="Morin E."/>
            <person name="Otillar R."/>
            <person name="Lindquist E.A."/>
            <person name="Sun H."/>
            <person name="LaButti K.M."/>
            <person name="Schmutz J."/>
            <person name="Jabbour D."/>
            <person name="Luo H."/>
            <person name="Baker S.E."/>
            <person name="Pisabarro A.G."/>
            <person name="Walton J.D."/>
            <person name="Blanchette R.A."/>
            <person name="Henrissat B."/>
            <person name="Martin F."/>
            <person name="Cullen D."/>
            <person name="Hibbett D.S."/>
            <person name="Grigoriev I.V."/>
        </authorList>
    </citation>
    <scope>NUCLEOTIDE SEQUENCE [LARGE SCALE GENOMIC DNA]</scope>
    <source>
        <strain evidence="2">FD-172 SS1</strain>
    </source>
</reference>
<name>A0A067MIJ9_BOTB1</name>
<protein>
    <recommendedName>
        <fullName evidence="3">RRM domain-containing protein</fullName>
    </recommendedName>
</protein>
<proteinExistence type="predicted"/>
<evidence type="ECO:0008006" key="3">
    <source>
        <dbReference type="Google" id="ProtNLM"/>
    </source>
</evidence>
<accession>A0A067MIJ9</accession>
<dbReference type="HOGENOM" id="CLU_1160950_0_0_1"/>
<organism evidence="1 2">
    <name type="scientific">Botryobasidium botryosum (strain FD-172 SS1)</name>
    <dbReference type="NCBI Taxonomy" id="930990"/>
    <lineage>
        <taxon>Eukaryota</taxon>
        <taxon>Fungi</taxon>
        <taxon>Dikarya</taxon>
        <taxon>Basidiomycota</taxon>
        <taxon>Agaricomycotina</taxon>
        <taxon>Agaricomycetes</taxon>
        <taxon>Cantharellales</taxon>
        <taxon>Botryobasidiaceae</taxon>
        <taxon>Botryobasidium</taxon>
    </lineage>
</organism>
<keyword evidence="2" id="KW-1185">Reference proteome</keyword>
<dbReference type="AlphaFoldDB" id="A0A067MIJ9"/>
<sequence>MLFSTVRRSMPAKLQYSALKPKLCTVEEFRSTNARLSNSRPVLPDLSERHRKPLRIELQGSIRPQDMNALLRPFRGIRDVKIRKDGSPGSHQQVYALVFFDTRGSLNSAVEMVGRKPLVYQGIQLKTTAGGHGNSHIGLNTRLRSDVSEKEVEAVARRLRAVDSFTLKNTYTFVNQQLDTSELLATFYVTDRSGVSPAVKALKQISYTGPGSFIRVRSQDGIVSTFIPVNGVKPPKDGA</sequence>
<dbReference type="Proteomes" id="UP000027195">
    <property type="component" value="Unassembled WGS sequence"/>
</dbReference>
<evidence type="ECO:0000313" key="2">
    <source>
        <dbReference type="Proteomes" id="UP000027195"/>
    </source>
</evidence>
<dbReference type="EMBL" id="KL198056">
    <property type="protein sequence ID" value="KDQ11717.1"/>
    <property type="molecule type" value="Genomic_DNA"/>
</dbReference>
<dbReference type="InParanoid" id="A0A067MIJ9"/>
<gene>
    <name evidence="1" type="ORF">BOTBODRAFT_189699</name>
</gene>